<dbReference type="Pfam" id="PF15967">
    <property type="entry name" value="Nucleoporin_FG2"/>
    <property type="match status" value="1"/>
</dbReference>
<keyword evidence="2" id="KW-0813">Transport</keyword>
<evidence type="ECO:0000256" key="7">
    <source>
        <dbReference type="ARBA" id="ARBA00023242"/>
    </source>
</evidence>
<name>A0A553NBP5_TIGCA</name>
<keyword evidence="3" id="KW-0509">mRNA transport</keyword>
<evidence type="ECO:0000256" key="6">
    <source>
        <dbReference type="ARBA" id="ARBA00023132"/>
    </source>
</evidence>
<comment type="subcellular location">
    <subcellularLocation>
        <location evidence="1">Nucleus</location>
        <location evidence="1">Nuclear pore complex</location>
    </subcellularLocation>
</comment>
<evidence type="ECO:0008006" key="11">
    <source>
        <dbReference type="Google" id="ProtNLM"/>
    </source>
</evidence>
<evidence type="ECO:0000256" key="5">
    <source>
        <dbReference type="ARBA" id="ARBA00023010"/>
    </source>
</evidence>
<keyword evidence="5" id="KW-0811">Translocation</keyword>
<evidence type="ECO:0000313" key="9">
    <source>
        <dbReference type="EMBL" id="TRY62837.1"/>
    </source>
</evidence>
<proteinExistence type="predicted"/>
<dbReference type="InterPro" id="IPR024882">
    <property type="entry name" value="NUP58/p45/49"/>
</dbReference>
<comment type="caution">
    <text evidence="9">The sequence shown here is derived from an EMBL/GenBank/DDBJ whole genome shotgun (WGS) entry which is preliminary data.</text>
</comment>
<feature type="compositionally biased region" description="Polar residues" evidence="8">
    <location>
        <begin position="259"/>
        <end position="271"/>
    </location>
</feature>
<dbReference type="STRING" id="6832.A0A553NBP5"/>
<keyword evidence="6" id="KW-0906">Nuclear pore complex</keyword>
<dbReference type="Gene3D" id="6.10.140.1350">
    <property type="match status" value="1"/>
</dbReference>
<dbReference type="GO" id="GO:0005643">
    <property type="term" value="C:nuclear pore"/>
    <property type="evidence" value="ECO:0007669"/>
    <property type="project" value="UniProtKB-SubCell"/>
</dbReference>
<protein>
    <recommendedName>
        <fullName evidence="11">Nucleoporin Nup58</fullName>
    </recommendedName>
</protein>
<organism evidence="9 10">
    <name type="scientific">Tigriopus californicus</name>
    <name type="common">Marine copepod</name>
    <dbReference type="NCBI Taxonomy" id="6832"/>
    <lineage>
        <taxon>Eukaryota</taxon>
        <taxon>Metazoa</taxon>
        <taxon>Ecdysozoa</taxon>
        <taxon>Arthropoda</taxon>
        <taxon>Crustacea</taxon>
        <taxon>Multicrustacea</taxon>
        <taxon>Hexanauplia</taxon>
        <taxon>Copepoda</taxon>
        <taxon>Harpacticoida</taxon>
        <taxon>Harpacticidae</taxon>
        <taxon>Tigriopus</taxon>
    </lineage>
</organism>
<dbReference type="EMBL" id="VCGU01000458">
    <property type="protein sequence ID" value="TRY62837.1"/>
    <property type="molecule type" value="Genomic_DNA"/>
</dbReference>
<dbReference type="PANTHER" id="PTHR13437:SF2">
    <property type="entry name" value="NUCLEOPORIN P58_P45"/>
    <property type="match status" value="1"/>
</dbReference>
<evidence type="ECO:0000313" key="10">
    <source>
        <dbReference type="Proteomes" id="UP000318571"/>
    </source>
</evidence>
<evidence type="ECO:0000256" key="2">
    <source>
        <dbReference type="ARBA" id="ARBA00022448"/>
    </source>
</evidence>
<evidence type="ECO:0000256" key="4">
    <source>
        <dbReference type="ARBA" id="ARBA00022927"/>
    </source>
</evidence>
<keyword evidence="10" id="KW-1185">Reference proteome</keyword>
<dbReference type="Proteomes" id="UP000318571">
    <property type="component" value="Chromosome 10"/>
</dbReference>
<evidence type="ECO:0000256" key="1">
    <source>
        <dbReference type="ARBA" id="ARBA00004567"/>
    </source>
</evidence>
<keyword evidence="4" id="KW-0653">Protein transport</keyword>
<dbReference type="OrthoDB" id="6382893at2759"/>
<dbReference type="GO" id="GO:0051028">
    <property type="term" value="P:mRNA transport"/>
    <property type="evidence" value="ECO:0007669"/>
    <property type="project" value="UniProtKB-KW"/>
</dbReference>
<evidence type="ECO:0000256" key="8">
    <source>
        <dbReference type="SAM" id="MobiDB-lite"/>
    </source>
</evidence>
<gene>
    <name evidence="9" type="ORF">TCAL_00426</name>
</gene>
<dbReference type="GO" id="GO:0008139">
    <property type="term" value="F:nuclear localization sequence binding"/>
    <property type="evidence" value="ECO:0007669"/>
    <property type="project" value="InterPro"/>
</dbReference>
<evidence type="ECO:0000256" key="3">
    <source>
        <dbReference type="ARBA" id="ARBA00022816"/>
    </source>
</evidence>
<reference evidence="9 10" key="1">
    <citation type="journal article" date="2018" name="Nat. Ecol. Evol.">
        <title>Genomic signatures of mitonuclear coevolution across populations of Tigriopus californicus.</title>
        <authorList>
            <person name="Barreto F.S."/>
            <person name="Watson E.T."/>
            <person name="Lima T.G."/>
            <person name="Willett C.S."/>
            <person name="Edmands S."/>
            <person name="Li W."/>
            <person name="Burton R.S."/>
        </authorList>
    </citation>
    <scope>NUCLEOTIDE SEQUENCE [LARGE SCALE GENOMIC DNA]</scope>
    <source>
        <strain evidence="9 10">San Diego</strain>
    </source>
</reference>
<dbReference type="AlphaFoldDB" id="A0A553NBP5"/>
<dbReference type="PANTHER" id="PTHR13437">
    <property type="entry name" value="NUCLEOPORIN P58/P45 NUCLEOPORIN-LIKE PROTEIN 1"/>
    <property type="match status" value="1"/>
</dbReference>
<dbReference type="OMA" id="RDNTDVF"/>
<dbReference type="GO" id="GO:0015031">
    <property type="term" value="P:protein transport"/>
    <property type="evidence" value="ECO:0007669"/>
    <property type="project" value="UniProtKB-KW"/>
</dbReference>
<sequence>MSFSFKNTATSTAGTGGGGGFSFGGLSTANKPMGMAQPNAASNTTFGTSTGFGAPASAGGLSFGQTSITPVMSNPTANTTGFGTNTSMGGTSAFGGGFGGGFGTSTASTAPNTGFGGLGGGFGTTATTSALGAGVSFGPVKTTAPAFNSSTLASSSLAFGQPSTTPATGFGGFGTASTALTQATPSLGFGQTTPASSANTMGGFGSGLGAPAPAFGGASSGFGALGSTSLTTASTGLGGSVTPAPFTGLGGAPNALAGTANSANDNKNGSKTAKENHIPNELAQTVEEFKKFTKEERSVSSDIAHTSSKIHQKIKAETDGLMNLVKVLSAGLAKNKVQLDRIKLDAAQEILNVEIAQRTKDTPPTLQFENTAPYDYFSRLVSKFENQMLAYRRQISETEHHLLTLTEQHSITPNDISLAIQKLHASFTALAGKYQKLHEAVLAQKDSFIQQHRQKHGLSSINLFPQRQVSSAGSAEKIPTTVGPSAFSGQKDLMTLARNTLNATSHPQQGNAPPTFGLGTQPGGFNSFNNPSGGGLGTLSGTMGSGLFSNQNTLGVSSANTSTPGLFGNTMSPFGNMSSLGAGNKRGKH</sequence>
<keyword evidence="7" id="KW-0539">Nucleus</keyword>
<accession>A0A553NBP5</accession>
<dbReference type="GO" id="GO:0017056">
    <property type="term" value="F:structural constituent of nuclear pore"/>
    <property type="evidence" value="ECO:0007669"/>
    <property type="project" value="InterPro"/>
</dbReference>
<feature type="region of interest" description="Disordered" evidence="8">
    <location>
        <begin position="257"/>
        <end position="276"/>
    </location>
</feature>